<dbReference type="Proteomes" id="UP000054321">
    <property type="component" value="Unassembled WGS sequence"/>
</dbReference>
<dbReference type="GO" id="GO:0016020">
    <property type="term" value="C:membrane"/>
    <property type="evidence" value="ECO:0007669"/>
    <property type="project" value="UniProtKB-SubCell"/>
</dbReference>
<evidence type="ECO:0000313" key="11">
    <source>
        <dbReference type="Proteomes" id="UP000054321"/>
    </source>
</evidence>
<comment type="subcellular location">
    <subcellularLocation>
        <location evidence="1">Membrane</location>
        <topology evidence="1">Multi-pass membrane protein</topology>
    </subcellularLocation>
</comment>
<dbReference type="OrthoDB" id="6133115at2759"/>
<organism evidence="10 11">
    <name type="scientific">Oidiodendron maius (strain Zn)</name>
    <dbReference type="NCBI Taxonomy" id="913774"/>
    <lineage>
        <taxon>Eukaryota</taxon>
        <taxon>Fungi</taxon>
        <taxon>Dikarya</taxon>
        <taxon>Ascomycota</taxon>
        <taxon>Pezizomycotina</taxon>
        <taxon>Leotiomycetes</taxon>
        <taxon>Leotiomycetes incertae sedis</taxon>
        <taxon>Myxotrichaceae</taxon>
        <taxon>Oidiodendron</taxon>
    </lineage>
</organism>
<dbReference type="InterPro" id="IPR005828">
    <property type="entry name" value="MFS_sugar_transport-like"/>
</dbReference>
<reference evidence="10 11" key="1">
    <citation type="submission" date="2014-04" db="EMBL/GenBank/DDBJ databases">
        <authorList>
            <consortium name="DOE Joint Genome Institute"/>
            <person name="Kuo A."/>
            <person name="Martino E."/>
            <person name="Perotto S."/>
            <person name="Kohler A."/>
            <person name="Nagy L.G."/>
            <person name="Floudas D."/>
            <person name="Copeland A."/>
            <person name="Barry K.W."/>
            <person name="Cichocki N."/>
            <person name="Veneault-Fourrey C."/>
            <person name="LaButti K."/>
            <person name="Lindquist E.A."/>
            <person name="Lipzen A."/>
            <person name="Lundell T."/>
            <person name="Morin E."/>
            <person name="Murat C."/>
            <person name="Sun H."/>
            <person name="Tunlid A."/>
            <person name="Henrissat B."/>
            <person name="Grigoriev I.V."/>
            <person name="Hibbett D.S."/>
            <person name="Martin F."/>
            <person name="Nordberg H.P."/>
            <person name="Cantor M.N."/>
            <person name="Hua S.X."/>
        </authorList>
    </citation>
    <scope>NUCLEOTIDE SEQUENCE [LARGE SCALE GENOMIC DNA]</scope>
    <source>
        <strain evidence="10 11">Zn</strain>
    </source>
</reference>
<proteinExistence type="inferred from homology"/>
<evidence type="ECO:0000256" key="3">
    <source>
        <dbReference type="ARBA" id="ARBA00022448"/>
    </source>
</evidence>
<dbReference type="InterPro" id="IPR003663">
    <property type="entry name" value="Sugar/inositol_transpt"/>
</dbReference>
<gene>
    <name evidence="10" type="ORF">OIDMADRAFT_158125</name>
</gene>
<comment type="similarity">
    <text evidence="2 7">Belongs to the major facilitator superfamily. Sugar transporter (TC 2.A.1.1) family.</text>
</comment>
<dbReference type="GO" id="GO:0005351">
    <property type="term" value="F:carbohydrate:proton symporter activity"/>
    <property type="evidence" value="ECO:0007669"/>
    <property type="project" value="TreeGrafter"/>
</dbReference>
<dbReference type="EMBL" id="KN832873">
    <property type="protein sequence ID" value="KIN03424.1"/>
    <property type="molecule type" value="Genomic_DNA"/>
</dbReference>
<feature type="transmembrane region" description="Helical" evidence="8">
    <location>
        <begin position="178"/>
        <end position="197"/>
    </location>
</feature>
<feature type="transmembrane region" description="Helical" evidence="8">
    <location>
        <begin position="335"/>
        <end position="356"/>
    </location>
</feature>
<evidence type="ECO:0000256" key="4">
    <source>
        <dbReference type="ARBA" id="ARBA00022692"/>
    </source>
</evidence>
<feature type="transmembrane region" description="Helical" evidence="8">
    <location>
        <begin position="368"/>
        <end position="390"/>
    </location>
</feature>
<dbReference type="SUPFAM" id="SSF103473">
    <property type="entry name" value="MFS general substrate transporter"/>
    <property type="match status" value="1"/>
</dbReference>
<dbReference type="PANTHER" id="PTHR48022:SF79">
    <property type="entry name" value="LACTOSE PERMEASE, PUTATIVE (AFU_ORTHOLOGUE AFUA_6G01860)-RELATED"/>
    <property type="match status" value="1"/>
</dbReference>
<accession>A0A0C3CWP1</accession>
<evidence type="ECO:0000259" key="9">
    <source>
        <dbReference type="PROSITE" id="PS50850"/>
    </source>
</evidence>
<feature type="transmembrane region" description="Helical" evidence="8">
    <location>
        <begin position="86"/>
        <end position="108"/>
    </location>
</feature>
<reference evidence="11" key="2">
    <citation type="submission" date="2015-01" db="EMBL/GenBank/DDBJ databases">
        <title>Evolutionary Origins and Diversification of the Mycorrhizal Mutualists.</title>
        <authorList>
            <consortium name="DOE Joint Genome Institute"/>
            <consortium name="Mycorrhizal Genomics Consortium"/>
            <person name="Kohler A."/>
            <person name="Kuo A."/>
            <person name="Nagy L.G."/>
            <person name="Floudas D."/>
            <person name="Copeland A."/>
            <person name="Barry K.W."/>
            <person name="Cichocki N."/>
            <person name="Veneault-Fourrey C."/>
            <person name="LaButti K."/>
            <person name="Lindquist E.A."/>
            <person name="Lipzen A."/>
            <person name="Lundell T."/>
            <person name="Morin E."/>
            <person name="Murat C."/>
            <person name="Riley R."/>
            <person name="Ohm R."/>
            <person name="Sun H."/>
            <person name="Tunlid A."/>
            <person name="Henrissat B."/>
            <person name="Grigoriev I.V."/>
            <person name="Hibbett D.S."/>
            <person name="Martin F."/>
        </authorList>
    </citation>
    <scope>NUCLEOTIDE SEQUENCE [LARGE SCALE GENOMIC DNA]</scope>
    <source>
        <strain evidence="11">Zn</strain>
    </source>
</reference>
<keyword evidence="11" id="KW-1185">Reference proteome</keyword>
<keyword evidence="5 8" id="KW-1133">Transmembrane helix</keyword>
<feature type="transmembrane region" description="Helical" evidence="8">
    <location>
        <begin position="304"/>
        <end position="329"/>
    </location>
</feature>
<dbReference type="PROSITE" id="PS50850">
    <property type="entry name" value="MFS"/>
    <property type="match status" value="1"/>
</dbReference>
<dbReference type="InterPro" id="IPR005829">
    <property type="entry name" value="Sugar_transporter_CS"/>
</dbReference>
<dbReference type="InParanoid" id="A0A0C3CWP1"/>
<feature type="transmembrane region" description="Helical" evidence="8">
    <location>
        <begin position="53"/>
        <end position="74"/>
    </location>
</feature>
<dbReference type="AlphaFoldDB" id="A0A0C3CWP1"/>
<evidence type="ECO:0000256" key="5">
    <source>
        <dbReference type="ARBA" id="ARBA00022989"/>
    </source>
</evidence>
<protein>
    <recommendedName>
        <fullName evidence="9">Major facilitator superfamily (MFS) profile domain-containing protein</fullName>
    </recommendedName>
</protein>
<dbReference type="InterPro" id="IPR050360">
    <property type="entry name" value="MFS_Sugar_Transporters"/>
</dbReference>
<feature type="domain" description="Major facilitator superfamily (MFS) profile" evidence="9">
    <location>
        <begin position="17"/>
        <end position="456"/>
    </location>
</feature>
<evidence type="ECO:0000256" key="7">
    <source>
        <dbReference type="RuleBase" id="RU003346"/>
    </source>
</evidence>
<dbReference type="PANTHER" id="PTHR48022">
    <property type="entry name" value="PLASTIDIC GLUCOSE TRANSPORTER 4"/>
    <property type="match status" value="1"/>
</dbReference>
<evidence type="ECO:0000256" key="1">
    <source>
        <dbReference type="ARBA" id="ARBA00004141"/>
    </source>
</evidence>
<keyword evidence="6 8" id="KW-0472">Membrane</keyword>
<keyword evidence="4 8" id="KW-0812">Transmembrane</keyword>
<dbReference type="HOGENOM" id="CLU_001265_30_13_1"/>
<name>A0A0C3CWP1_OIDMZ</name>
<dbReference type="InterPro" id="IPR020846">
    <property type="entry name" value="MFS_dom"/>
</dbReference>
<dbReference type="Pfam" id="PF00083">
    <property type="entry name" value="Sugar_tr"/>
    <property type="match status" value="1"/>
</dbReference>
<evidence type="ECO:0000256" key="8">
    <source>
        <dbReference type="SAM" id="Phobius"/>
    </source>
</evidence>
<sequence>MSHLSLTSFASLQLYLFFFIAYCNSWGTGFDSSLISAMNSNNGWHTYFGVPKAGGILGIVTAIYTVGNICGSFVAGPAADRYGRKWGMFAGASVVIFGGIVLCTARNIHAFMAGRFFTGFGVAIARSAAPSYVAEIAPPQWRGPVVTLYNSLWTVGAIISSAIAHATGPLHSDLSWRLPLIIQVVPSSIVIMGCLFMPESPRWLIANDRYDEAQKLIEKYHANGATNSPLVALEMAEMRESIQLEASDKRWYDYSELWNSPSNRYRTYVNVAMAFMGQWDGNNLTSYYLANNLRAIGITDQNTLLLYNMANYLCAFGGAMIGSFSSHIINRRTMLIGGFFAMSLTLTGLAVCASEYHPTQAPSISHVSIFFIFFVGVVHASAINPLVVGYPVEVLHTNSRGKGMGLNNFGVNLAEFVNTYATPIAFQNIAWRIYMVYIVWNIVQSAIVYLTFVETRGKTLEEMDAIFEAKNPVKASLRKPIIVEEALGKVVESA</sequence>
<keyword evidence="3 7" id="KW-0813">Transport</keyword>
<evidence type="ECO:0000313" key="10">
    <source>
        <dbReference type="EMBL" id="KIN03424.1"/>
    </source>
</evidence>
<dbReference type="InterPro" id="IPR036259">
    <property type="entry name" value="MFS_trans_sf"/>
</dbReference>
<dbReference type="PROSITE" id="PS00216">
    <property type="entry name" value="SUGAR_TRANSPORT_1"/>
    <property type="match status" value="1"/>
</dbReference>
<dbReference type="Gene3D" id="1.20.1250.20">
    <property type="entry name" value="MFS general substrate transporter like domains"/>
    <property type="match status" value="1"/>
</dbReference>
<feature type="transmembrane region" description="Helical" evidence="8">
    <location>
        <begin position="433"/>
        <end position="453"/>
    </location>
</feature>
<evidence type="ECO:0000256" key="2">
    <source>
        <dbReference type="ARBA" id="ARBA00010992"/>
    </source>
</evidence>
<dbReference type="FunFam" id="1.20.1250.20:FF:000134">
    <property type="entry name" value="MFS sugar transporter protein"/>
    <property type="match status" value="1"/>
</dbReference>
<feature type="transmembrane region" description="Helical" evidence="8">
    <location>
        <begin position="146"/>
        <end position="166"/>
    </location>
</feature>
<dbReference type="NCBIfam" id="TIGR00879">
    <property type="entry name" value="SP"/>
    <property type="match status" value="1"/>
</dbReference>
<evidence type="ECO:0000256" key="6">
    <source>
        <dbReference type="ARBA" id="ARBA00023136"/>
    </source>
</evidence>